<dbReference type="AlphaFoldDB" id="A0AAQ1P684"/>
<sequence length="142" mass="15111">MDHLRRVAQQWLWNFAVEGAREQAGEGVFQHQPEPADQHEHGYPAGQASLAVDQDEAADAGEETAERDDAGVAFEQFDDALDDVGDLGHWGLQQKGYSGCAGLFAGMPAPTVFSDNADLVGAGVPAKGPVLAKGYRRFTASV</sequence>
<organism evidence="2 3">
    <name type="scientific">Pseudomonas inefficax</name>
    <dbReference type="NCBI Taxonomy" id="2078786"/>
    <lineage>
        <taxon>Bacteria</taxon>
        <taxon>Pseudomonadati</taxon>
        <taxon>Pseudomonadota</taxon>
        <taxon>Gammaproteobacteria</taxon>
        <taxon>Pseudomonadales</taxon>
        <taxon>Pseudomonadaceae</taxon>
        <taxon>Pseudomonas</taxon>
    </lineage>
</organism>
<protein>
    <submittedName>
        <fullName evidence="2">Uncharacterized protein</fullName>
    </submittedName>
</protein>
<feature type="compositionally biased region" description="Acidic residues" evidence="1">
    <location>
        <begin position="53"/>
        <end position="66"/>
    </location>
</feature>
<evidence type="ECO:0000313" key="2">
    <source>
        <dbReference type="EMBL" id="SPO58511.1"/>
    </source>
</evidence>
<dbReference type="Proteomes" id="UP000294335">
    <property type="component" value="Unassembled WGS sequence"/>
</dbReference>
<reference evidence="2 3" key="1">
    <citation type="submission" date="2018-02" db="EMBL/GenBank/DDBJ databases">
        <authorList>
            <person name="Dubost A."/>
        </authorList>
    </citation>
    <scope>NUCLEOTIDE SEQUENCE [LARGE SCALE GENOMIC DNA]</scope>
    <source>
        <strain evidence="3">JV551A3</strain>
    </source>
</reference>
<gene>
    <name evidence="2" type="ORF">JV551A3_V1_10326</name>
</gene>
<keyword evidence="3" id="KW-1185">Reference proteome</keyword>
<accession>A0AAQ1P684</accession>
<dbReference type="EMBL" id="OPYN01000001">
    <property type="protein sequence ID" value="SPO58511.1"/>
    <property type="molecule type" value="Genomic_DNA"/>
</dbReference>
<feature type="region of interest" description="Disordered" evidence="1">
    <location>
        <begin position="25"/>
        <end position="67"/>
    </location>
</feature>
<proteinExistence type="predicted"/>
<name>A0AAQ1P684_9PSED</name>
<evidence type="ECO:0000256" key="1">
    <source>
        <dbReference type="SAM" id="MobiDB-lite"/>
    </source>
</evidence>
<evidence type="ECO:0000313" key="3">
    <source>
        <dbReference type="Proteomes" id="UP000294335"/>
    </source>
</evidence>
<comment type="caution">
    <text evidence="2">The sequence shown here is derived from an EMBL/GenBank/DDBJ whole genome shotgun (WGS) entry which is preliminary data.</text>
</comment>